<evidence type="ECO:0000313" key="1">
    <source>
        <dbReference type="EMBL" id="KKW36959.1"/>
    </source>
</evidence>
<comment type="caution">
    <text evidence="1">The sequence shown here is derived from an EMBL/GenBank/DDBJ whole genome shotgun (WGS) entry which is preliminary data.</text>
</comment>
<dbReference type="InterPro" id="IPR011009">
    <property type="entry name" value="Kinase-like_dom_sf"/>
</dbReference>
<protein>
    <recommendedName>
        <fullName evidence="3">Aminoglycoside phosphotransferase domain-containing protein</fullName>
    </recommendedName>
</protein>
<gene>
    <name evidence="1" type="ORF">UY81_C0008G0011</name>
</gene>
<accession>A0A0G2AVM5</accession>
<dbReference type="SUPFAM" id="SSF56112">
    <property type="entry name" value="Protein kinase-like (PK-like)"/>
    <property type="match status" value="1"/>
</dbReference>
<dbReference type="Proteomes" id="UP000034290">
    <property type="component" value="Unassembled WGS sequence"/>
</dbReference>
<reference evidence="1 2" key="1">
    <citation type="journal article" date="2015" name="Nature">
        <title>rRNA introns, odd ribosomes, and small enigmatic genomes across a large radiation of phyla.</title>
        <authorList>
            <person name="Brown C.T."/>
            <person name="Hug L.A."/>
            <person name="Thomas B.C."/>
            <person name="Sharon I."/>
            <person name="Castelle C.J."/>
            <person name="Singh A."/>
            <person name="Wilkins M.J."/>
            <person name="Williams K.H."/>
            <person name="Banfield J.F."/>
        </authorList>
    </citation>
    <scope>NUCLEOTIDE SEQUENCE [LARGE SCALE GENOMIC DNA]</scope>
</reference>
<evidence type="ECO:0000313" key="2">
    <source>
        <dbReference type="Proteomes" id="UP000034290"/>
    </source>
</evidence>
<organism evidence="1 2">
    <name type="scientific">Candidatus Giovannonibacteria bacterium GW2011_GWA2_53_7</name>
    <dbReference type="NCBI Taxonomy" id="1618650"/>
    <lineage>
        <taxon>Bacteria</taxon>
        <taxon>Candidatus Giovannoniibacteriota</taxon>
    </lineage>
</organism>
<evidence type="ECO:0008006" key="3">
    <source>
        <dbReference type="Google" id="ProtNLM"/>
    </source>
</evidence>
<dbReference type="AlphaFoldDB" id="A0A0G2AVM5"/>
<proteinExistence type="predicted"/>
<dbReference type="EMBL" id="LCRM01000008">
    <property type="protein sequence ID" value="KKW36959.1"/>
    <property type="molecule type" value="Genomic_DNA"/>
</dbReference>
<name>A0A0G2AVM5_9BACT</name>
<sequence length="355" mass="40359">MLYAGFFLSRNGYNGPMNIVNAFEGLLLPGLVGDHDGVIETVLSKLFIRGDEVHKAYKHRTADFADLADRSVRRKYIAEDFFWNNIMAPNVYLELRGVRREGDQFVHVDHKEGEDWYIVMRKIDNERNLMRALEEGILPGGKLGEYVGALYARLEMLTEARKQGLKEFFDKEALHVREEVIGTRDWAYTAEPHLSRADVDRAAELMERVLSAEAYFQNPIKTLSVVIDTNPENIFLFDEGVSFIDVMPPKDAWRVHDRYFALCRTSADVSALVGKTHAEALHDSYEALSPLPPEAVRMVYEIAAALIQTPYRKMVGRDDLAAKYADYVRSRSEDLALLLEEKSRSIGLSSFVSGE</sequence>